<evidence type="ECO:0000313" key="2">
    <source>
        <dbReference type="Proteomes" id="UP001398420"/>
    </source>
</evidence>
<dbReference type="EMBL" id="JBCEWA010000003">
    <property type="protein sequence ID" value="MEL5987762.1"/>
    <property type="molecule type" value="Genomic_DNA"/>
</dbReference>
<sequence>MIQLKSICEIRTNNFHDPDMAMKFDQLWNEATPYKLDGTVLYGVYSQYESNYKGDYTVGVYRESQIGDLNIDVNTAYKSYVVDHHDPMGVFKTWQKIWQEEDDGVINRAYTYDFEKYEADGTITIHIAIDTCL</sequence>
<accession>A0ABU9LIF0</accession>
<name>A0ABU9LIF0_9BACL</name>
<dbReference type="RefSeq" id="WP_068456199.1">
    <property type="nucleotide sequence ID" value="NZ_JALKQX010000004.1"/>
</dbReference>
<proteinExistence type="predicted"/>
<dbReference type="InterPro" id="IPR011256">
    <property type="entry name" value="Reg_factor_effector_dom_sf"/>
</dbReference>
<comment type="caution">
    <text evidence="1">The sequence shown here is derived from an EMBL/GenBank/DDBJ whole genome shotgun (WGS) entry which is preliminary data.</text>
</comment>
<keyword evidence="2" id="KW-1185">Reference proteome</keyword>
<organism evidence="1 2">
    <name type="scientific">Kurthia gibsonii</name>
    <dbReference type="NCBI Taxonomy" id="33946"/>
    <lineage>
        <taxon>Bacteria</taxon>
        <taxon>Bacillati</taxon>
        <taxon>Bacillota</taxon>
        <taxon>Bacilli</taxon>
        <taxon>Bacillales</taxon>
        <taxon>Caryophanaceae</taxon>
        <taxon>Kurthia</taxon>
    </lineage>
</organism>
<gene>
    <name evidence="1" type="ORF">AAF454_04970</name>
</gene>
<dbReference type="Proteomes" id="UP001398420">
    <property type="component" value="Unassembled WGS sequence"/>
</dbReference>
<dbReference type="Gene3D" id="3.20.80.10">
    <property type="entry name" value="Regulatory factor, effector binding domain"/>
    <property type="match status" value="1"/>
</dbReference>
<reference evidence="1 2" key="1">
    <citation type="submission" date="2024-04" db="EMBL/GenBank/DDBJ databases">
        <authorList>
            <person name="Wu Y.S."/>
            <person name="Zhang L."/>
        </authorList>
    </citation>
    <scope>NUCLEOTIDE SEQUENCE [LARGE SCALE GENOMIC DNA]</scope>
    <source>
        <strain evidence="1 2">KG-01</strain>
    </source>
</reference>
<protein>
    <submittedName>
        <fullName evidence="1">AraC family transcriptional regulator</fullName>
    </submittedName>
</protein>
<evidence type="ECO:0000313" key="1">
    <source>
        <dbReference type="EMBL" id="MEL5987762.1"/>
    </source>
</evidence>